<gene>
    <name evidence="6" type="primary">nrg4</name>
</gene>
<feature type="disulfide bond" evidence="3">
    <location>
        <begin position="47"/>
        <end position="56"/>
    </location>
</feature>
<accession>A0A674EM81</accession>
<evidence type="ECO:0000313" key="6">
    <source>
        <dbReference type="Ensembl" id="ENSSTUP00000108807.1"/>
    </source>
</evidence>
<evidence type="ECO:0000256" key="1">
    <source>
        <dbReference type="ARBA" id="ARBA00022536"/>
    </source>
</evidence>
<dbReference type="PANTHER" id="PTHR10740:SF15">
    <property type="entry name" value="EGF-LIKE DOMAIN-CONTAINING PROTEIN"/>
    <property type="match status" value="1"/>
</dbReference>
<dbReference type="InterPro" id="IPR000742">
    <property type="entry name" value="EGF"/>
</dbReference>
<dbReference type="GO" id="GO:0008284">
    <property type="term" value="P:positive regulation of cell population proliferation"/>
    <property type="evidence" value="ECO:0007669"/>
    <property type="project" value="TreeGrafter"/>
</dbReference>
<reference evidence="6" key="2">
    <citation type="submission" date="2025-09" db="UniProtKB">
        <authorList>
            <consortium name="Ensembl"/>
        </authorList>
    </citation>
    <scope>IDENTIFICATION</scope>
</reference>
<dbReference type="Gene3D" id="2.10.25.10">
    <property type="entry name" value="Laminin"/>
    <property type="match status" value="1"/>
</dbReference>
<keyword evidence="1 3" id="KW-0245">EGF-like domain</keyword>
<dbReference type="PANTHER" id="PTHR10740">
    <property type="entry name" value="TRANSFORMING GROWTH FACTOR ALPHA"/>
    <property type="match status" value="1"/>
</dbReference>
<keyword evidence="4" id="KW-1133">Transmembrane helix</keyword>
<dbReference type="Ensembl" id="ENSSTUT00000116518.1">
    <property type="protein sequence ID" value="ENSSTUP00000108807.1"/>
    <property type="gene ID" value="ENSSTUG00000048322.1"/>
</dbReference>
<evidence type="ECO:0000256" key="3">
    <source>
        <dbReference type="PROSITE-ProRule" id="PRU00076"/>
    </source>
</evidence>
<dbReference type="GeneTree" id="ENSGT01000000215814"/>
<reference evidence="6" key="1">
    <citation type="submission" date="2025-08" db="UniProtKB">
        <authorList>
            <consortium name="Ensembl"/>
        </authorList>
    </citation>
    <scope>IDENTIFICATION</scope>
</reference>
<evidence type="ECO:0000256" key="2">
    <source>
        <dbReference type="ARBA" id="ARBA00023157"/>
    </source>
</evidence>
<dbReference type="GO" id="GO:0007173">
    <property type="term" value="P:epidermal growth factor receptor signaling pathway"/>
    <property type="evidence" value="ECO:0007669"/>
    <property type="project" value="TreeGrafter"/>
</dbReference>
<evidence type="ECO:0000259" key="5">
    <source>
        <dbReference type="PROSITE" id="PS50026"/>
    </source>
</evidence>
<comment type="caution">
    <text evidence="3">Lacks conserved residue(s) required for the propagation of feature annotation.</text>
</comment>
<keyword evidence="4" id="KW-0472">Membrane</keyword>
<name>A0A674EM81_SALTR</name>
<dbReference type="GO" id="GO:0005154">
    <property type="term" value="F:epidermal growth factor receptor binding"/>
    <property type="evidence" value="ECO:0007669"/>
    <property type="project" value="TreeGrafter"/>
</dbReference>
<keyword evidence="4" id="KW-0812">Transmembrane</keyword>
<dbReference type="GO" id="GO:0008083">
    <property type="term" value="F:growth factor activity"/>
    <property type="evidence" value="ECO:0007669"/>
    <property type="project" value="TreeGrafter"/>
</dbReference>
<dbReference type="Proteomes" id="UP000472277">
    <property type="component" value="Chromosome 17"/>
</dbReference>
<dbReference type="AlphaFoldDB" id="A0A674EM81"/>
<feature type="disulfide bond" evidence="3">
    <location>
        <begin position="28"/>
        <end position="45"/>
    </location>
</feature>
<dbReference type="CDD" id="cd00054">
    <property type="entry name" value="EGF_CA"/>
    <property type="match status" value="1"/>
</dbReference>
<dbReference type="SMART" id="SM00181">
    <property type="entry name" value="EGF"/>
    <property type="match status" value="1"/>
</dbReference>
<dbReference type="SUPFAM" id="SSF57196">
    <property type="entry name" value="EGF/Laminin"/>
    <property type="match status" value="1"/>
</dbReference>
<organism evidence="6 7">
    <name type="scientific">Salmo trutta</name>
    <name type="common">Brown trout</name>
    <dbReference type="NCBI Taxonomy" id="8032"/>
    <lineage>
        <taxon>Eukaryota</taxon>
        <taxon>Metazoa</taxon>
        <taxon>Chordata</taxon>
        <taxon>Craniata</taxon>
        <taxon>Vertebrata</taxon>
        <taxon>Euteleostomi</taxon>
        <taxon>Actinopterygii</taxon>
        <taxon>Neopterygii</taxon>
        <taxon>Teleostei</taxon>
        <taxon>Protacanthopterygii</taxon>
        <taxon>Salmoniformes</taxon>
        <taxon>Salmonidae</taxon>
        <taxon>Salmoninae</taxon>
        <taxon>Salmo</taxon>
    </lineage>
</organism>
<evidence type="ECO:0000313" key="7">
    <source>
        <dbReference type="Proteomes" id="UP000472277"/>
    </source>
</evidence>
<dbReference type="GO" id="GO:0005615">
    <property type="term" value="C:extracellular space"/>
    <property type="evidence" value="ECO:0007669"/>
    <property type="project" value="TreeGrafter"/>
</dbReference>
<sequence>MCLFLKWIYSVFFVDHDDPCNELETSYCMNGGTCLKIPFIDTLTCVCSENYKGSRCELYQLLITAHDAGETGLIAAVVIMVLLILVVFTVVIYYTCKVWKAKPKNQQKNSEQQYWRVEPRE</sequence>
<evidence type="ECO:0000256" key="4">
    <source>
        <dbReference type="SAM" id="Phobius"/>
    </source>
</evidence>
<dbReference type="InParanoid" id="A0A674EM81"/>
<keyword evidence="2 3" id="KW-1015">Disulfide bond</keyword>
<dbReference type="OMA" id="VCSANYE"/>
<feature type="transmembrane region" description="Helical" evidence="4">
    <location>
        <begin position="73"/>
        <end position="96"/>
    </location>
</feature>
<dbReference type="PROSITE" id="PS00022">
    <property type="entry name" value="EGF_1"/>
    <property type="match status" value="1"/>
</dbReference>
<protein>
    <submittedName>
        <fullName evidence="6">Neuregulin 4</fullName>
    </submittedName>
</protein>
<dbReference type="GO" id="GO:0045840">
    <property type="term" value="P:positive regulation of mitotic nuclear division"/>
    <property type="evidence" value="ECO:0007669"/>
    <property type="project" value="TreeGrafter"/>
</dbReference>
<dbReference type="PROSITE" id="PS50026">
    <property type="entry name" value="EGF_3"/>
    <property type="match status" value="1"/>
</dbReference>
<feature type="domain" description="EGF-like" evidence="5">
    <location>
        <begin position="16"/>
        <end position="57"/>
    </location>
</feature>
<dbReference type="Pfam" id="PF00008">
    <property type="entry name" value="EGF"/>
    <property type="match status" value="1"/>
</dbReference>
<keyword evidence="7" id="KW-1185">Reference proteome</keyword>
<proteinExistence type="predicted"/>